<feature type="region of interest" description="Disordered" evidence="7">
    <location>
        <begin position="756"/>
        <end position="775"/>
    </location>
</feature>
<evidence type="ECO:0000256" key="8">
    <source>
        <dbReference type="SAM" id="Phobius"/>
    </source>
</evidence>
<feature type="transmembrane region" description="Helical" evidence="8">
    <location>
        <begin position="556"/>
        <end position="574"/>
    </location>
</feature>
<comment type="subcellular location">
    <subcellularLocation>
        <location evidence="1">Cell membrane</location>
        <topology evidence="1">Multi-pass membrane protein</topology>
    </subcellularLocation>
</comment>
<evidence type="ECO:0000259" key="9">
    <source>
        <dbReference type="Pfam" id="PF12805"/>
    </source>
</evidence>
<feature type="transmembrane region" description="Helical" evidence="8">
    <location>
        <begin position="524"/>
        <end position="544"/>
    </location>
</feature>
<evidence type="ECO:0000313" key="11">
    <source>
        <dbReference type="EMBL" id="SDV49136.1"/>
    </source>
</evidence>
<evidence type="ECO:0000256" key="4">
    <source>
        <dbReference type="ARBA" id="ARBA00022989"/>
    </source>
</evidence>
<feature type="transmembrane region" description="Helical" evidence="8">
    <location>
        <begin position="436"/>
        <end position="453"/>
    </location>
</feature>
<dbReference type="Proteomes" id="UP000243719">
    <property type="component" value="Unassembled WGS sequence"/>
</dbReference>
<evidence type="ECO:0000256" key="6">
    <source>
        <dbReference type="ARBA" id="ARBA00043993"/>
    </source>
</evidence>
<feature type="transmembrane region" description="Helical" evidence="8">
    <location>
        <begin position="171"/>
        <end position="191"/>
    </location>
</feature>
<protein>
    <submittedName>
        <fullName evidence="11">Uncharacterized membrane protein YccC</fullName>
    </submittedName>
</protein>
<dbReference type="PANTHER" id="PTHR30509">
    <property type="entry name" value="P-HYDROXYBENZOIC ACID EFFLUX PUMP SUBUNIT-RELATED"/>
    <property type="match status" value="1"/>
</dbReference>
<reference evidence="12" key="1">
    <citation type="submission" date="2016-09" db="EMBL/GenBank/DDBJ databases">
        <authorList>
            <person name="Varghese N."/>
            <person name="Submissions S."/>
        </authorList>
    </citation>
    <scope>NUCLEOTIDE SEQUENCE [LARGE SCALE GENOMIC DNA]</scope>
    <source>
        <strain evidence="12">JS23</strain>
    </source>
</reference>
<dbReference type="EMBL" id="FNLO01000007">
    <property type="protein sequence ID" value="SDV49136.1"/>
    <property type="molecule type" value="Genomic_DNA"/>
</dbReference>
<feature type="domain" description="Integral membrane bound transporter" evidence="10">
    <location>
        <begin position="447"/>
        <end position="567"/>
    </location>
</feature>
<feature type="transmembrane region" description="Helical" evidence="8">
    <location>
        <begin position="124"/>
        <end position="142"/>
    </location>
</feature>
<dbReference type="STRING" id="1770053.SAMN05216551_10795"/>
<evidence type="ECO:0000256" key="3">
    <source>
        <dbReference type="ARBA" id="ARBA00022692"/>
    </source>
</evidence>
<dbReference type="InterPro" id="IPR032692">
    <property type="entry name" value="YccS_N"/>
</dbReference>
<comment type="similarity">
    <text evidence="6">Belongs to the YccS/YhfK family.</text>
</comment>
<feature type="compositionally biased region" description="Low complexity" evidence="7">
    <location>
        <begin position="613"/>
        <end position="627"/>
    </location>
</feature>
<dbReference type="InterPro" id="IPR049453">
    <property type="entry name" value="Memb_transporter_dom"/>
</dbReference>
<dbReference type="GO" id="GO:0005886">
    <property type="term" value="C:plasma membrane"/>
    <property type="evidence" value="ECO:0007669"/>
    <property type="project" value="UniProtKB-SubCell"/>
</dbReference>
<proteinExistence type="inferred from homology"/>
<evidence type="ECO:0000259" key="10">
    <source>
        <dbReference type="Pfam" id="PF13515"/>
    </source>
</evidence>
<evidence type="ECO:0000256" key="1">
    <source>
        <dbReference type="ARBA" id="ARBA00004651"/>
    </source>
</evidence>
<evidence type="ECO:0000313" key="12">
    <source>
        <dbReference type="Proteomes" id="UP000243719"/>
    </source>
</evidence>
<dbReference type="Pfam" id="PF12805">
    <property type="entry name" value="FUSC-like"/>
    <property type="match status" value="1"/>
</dbReference>
<organism evidence="11 12">
    <name type="scientific">Chitinasiproducens palmae</name>
    <dbReference type="NCBI Taxonomy" id="1770053"/>
    <lineage>
        <taxon>Bacteria</taxon>
        <taxon>Pseudomonadati</taxon>
        <taxon>Pseudomonadota</taxon>
        <taxon>Betaproteobacteria</taxon>
        <taxon>Burkholderiales</taxon>
        <taxon>Burkholderiaceae</taxon>
        <taxon>Chitinasiproducens</taxon>
    </lineage>
</organism>
<feature type="transmembrane region" description="Helical" evidence="8">
    <location>
        <begin position="488"/>
        <end position="518"/>
    </location>
</feature>
<feature type="region of interest" description="Disordered" evidence="7">
    <location>
        <begin position="607"/>
        <end position="627"/>
    </location>
</feature>
<keyword evidence="4 8" id="KW-1133">Transmembrane helix</keyword>
<keyword evidence="3 8" id="KW-0812">Transmembrane</keyword>
<feature type="transmembrane region" description="Helical" evidence="8">
    <location>
        <begin position="59"/>
        <end position="88"/>
    </location>
</feature>
<feature type="compositionally biased region" description="Polar residues" evidence="7">
    <location>
        <begin position="663"/>
        <end position="683"/>
    </location>
</feature>
<accession>A0A1H2PQV4</accession>
<dbReference type="AlphaFoldDB" id="A0A1H2PQV4"/>
<dbReference type="Pfam" id="PF13515">
    <property type="entry name" value="FUSC_2"/>
    <property type="match status" value="1"/>
</dbReference>
<gene>
    <name evidence="11" type="ORF">SAMN05216551_10795</name>
</gene>
<dbReference type="PANTHER" id="PTHR30509:SF8">
    <property type="entry name" value="INNER MEMBRANE PROTEIN YCCS"/>
    <property type="match status" value="1"/>
</dbReference>
<evidence type="ECO:0000256" key="5">
    <source>
        <dbReference type="ARBA" id="ARBA00023136"/>
    </source>
</evidence>
<feature type="compositionally biased region" description="Low complexity" evidence="7">
    <location>
        <begin position="700"/>
        <end position="723"/>
    </location>
</feature>
<sequence length="962" mass="103728">MTVAVAFAFHEDAPTAAAPPARPERSLPQLAPMRYSFEIKKFFYSQYVFSGLRVSLGLALPPIFCLLVFHQADIGFVIASGAISASVVDLPGPLKHKHNEMLACSALGFLSALASGFATISNLTMWLTVVPLTFLLSLLVVYPNRGPQISFGALFMMIINIEQHFTPVQAITNALWLLAGSLWYTYFSYFWNRLTSERTEQQAIAEAIFATAEYMRARARFYDIKENLDDVYRELVAKQIAAVERQDAARDIVLRNLPHLEREGKPSGEWRRVMLFNLFINSVDLHDTIIGSHTDYGMLRQSFGEADILLFFRDLVRKSATELEAIGLAVLQHRASAPVVTMKAELRAIEYEIDKLRRKDLPNRDSAAYATVAASYRRVWSVTRLIDRMHRNTQGERTDTDMTVDQALSRFLVSRRFSFKQLWTNLTPSSPSFRHALRVTLAVAVGLAIGKLLPLTNSYWIVLTTVIIMKPGFSLTRQRNAQRMVGTVIGCAAALALIAFVKDAPVLLAVMFACMFMAYSLVILHYGAATVFISAYVLLLYHLLAPAGMRLIGERAIDTLIGGALAIGISYLYANWEYRLMGPLVKAVIRATRAYLGAVVDVSHRRAPGDGAGARATPAPAAETNATPAQDQVFQGGTVAPAPPGAGLGAAFTPEAAKAAVPPTQSASGQASKQADEQASGQPSAPLAEKPVVPGDQPNGQASEQASGQATAQAGSEAGTQAARTAVTDITAVRAVAPSDTPAATVDALTGGASAPAAAASQPSTAGPETTAPPAAAAPIAAVPSTVPRGGEAIGSQAARALDYDFRYRLARKDVHIAFANLGQAFLRMMREPRSKQRFVAEFNELLIQSHALASQINAIGPLVLAAAPLERRALDSVLQAIGENLAQAENGAPLPADYRETARALSRSLDEMVVDTERAAPNLDGITTQESIESLKALVHHCKQMLSASQIVRQDASTIRL</sequence>
<evidence type="ECO:0000256" key="2">
    <source>
        <dbReference type="ARBA" id="ARBA00022475"/>
    </source>
</evidence>
<feature type="domain" description="Integral membrane protein YccS N-terminal" evidence="9">
    <location>
        <begin position="101"/>
        <end position="382"/>
    </location>
</feature>
<keyword evidence="5 8" id="KW-0472">Membrane</keyword>
<name>A0A1H2PQV4_9BURK</name>
<keyword evidence="2" id="KW-1003">Cell membrane</keyword>
<evidence type="ECO:0000256" key="7">
    <source>
        <dbReference type="SAM" id="MobiDB-lite"/>
    </source>
</evidence>
<keyword evidence="12" id="KW-1185">Reference proteome</keyword>
<feature type="region of interest" description="Disordered" evidence="7">
    <location>
        <begin position="656"/>
        <end position="723"/>
    </location>
</feature>